<dbReference type="InterPro" id="IPR035892">
    <property type="entry name" value="C2_domain_sf"/>
</dbReference>
<sequence>MVARKLGHVTLRKTKKKKNCKLEDRLFVAAMHGDGLMRPEDGHYSETQRQQLDCVNLDVEQLNVYGSSKDAFQNDASRGILRDHIGLLRVRVRRGINLAIRDTVSSDPYVVLIMGHQKLKTRVVKNNCNPEWNDELTLSINDPNVPIILTVYDKDTFTVDDQMGNAEIDIKPYIAALKMGKGLQNLPNGCALKRIQPGRTNCLADESSIVWNDGKITQDMHLRLKNVECGEVLIQLEWIEIPGCKGLESEVMKAPWNSGKPRNPVKRHH</sequence>
<comment type="subcellular location">
    <subcellularLocation>
        <location evidence="2">Cell membrane</location>
    </subcellularLocation>
    <subcellularLocation>
        <location evidence="1">Nucleus</location>
    </subcellularLocation>
</comment>
<keyword evidence="14" id="KW-1185">Reference proteome</keyword>
<dbReference type="FunCoup" id="A0A061E8P7">
    <property type="interactions" value="190"/>
</dbReference>
<dbReference type="PANTHER" id="PTHR45933:SF12">
    <property type="entry name" value="PROTEIN C2-DOMAIN ABA-RELATED 9"/>
    <property type="match status" value="1"/>
</dbReference>
<name>A0A061E8P7_THECC</name>
<dbReference type="GO" id="GO:0046872">
    <property type="term" value="F:metal ion binding"/>
    <property type="evidence" value="ECO:0007669"/>
    <property type="project" value="UniProtKB-KW"/>
</dbReference>
<dbReference type="Gramene" id="EOY01023">
    <property type="protein sequence ID" value="EOY01023"/>
    <property type="gene ID" value="TCM_010950"/>
</dbReference>
<evidence type="ECO:0000256" key="7">
    <source>
        <dbReference type="ARBA" id="ARBA00022837"/>
    </source>
</evidence>
<proteinExistence type="inferred from homology"/>
<dbReference type="GO" id="GO:0005096">
    <property type="term" value="F:GTPase activator activity"/>
    <property type="evidence" value="ECO:0007669"/>
    <property type="project" value="UniProtKB-KW"/>
</dbReference>
<keyword evidence="6" id="KW-0479">Metal-binding</keyword>
<dbReference type="Gene3D" id="2.60.40.150">
    <property type="entry name" value="C2 domain"/>
    <property type="match status" value="1"/>
</dbReference>
<dbReference type="AlphaFoldDB" id="A0A061E8P7"/>
<feature type="domain" description="C2" evidence="12">
    <location>
        <begin position="66"/>
        <end position="183"/>
    </location>
</feature>
<evidence type="ECO:0000256" key="3">
    <source>
        <dbReference type="ARBA" id="ARBA00022468"/>
    </source>
</evidence>
<accession>A0A061E8P7</accession>
<dbReference type="InterPro" id="IPR000008">
    <property type="entry name" value="C2_dom"/>
</dbReference>
<evidence type="ECO:0000256" key="6">
    <source>
        <dbReference type="ARBA" id="ARBA00022723"/>
    </source>
</evidence>
<dbReference type="CDD" id="cd04038">
    <property type="entry name" value="C2_ArfGAP"/>
    <property type="match status" value="1"/>
</dbReference>
<protein>
    <submittedName>
        <fullName evidence="13">Calcium-dependent lipid-binding family protein</fullName>
    </submittedName>
</protein>
<evidence type="ECO:0000256" key="9">
    <source>
        <dbReference type="ARBA" id="ARBA00023136"/>
    </source>
</evidence>
<evidence type="ECO:0000256" key="8">
    <source>
        <dbReference type="ARBA" id="ARBA00023121"/>
    </source>
</evidence>
<dbReference type="SUPFAM" id="SSF49562">
    <property type="entry name" value="C2 domain (Calcium/lipid-binding domain, CaLB)"/>
    <property type="match status" value="1"/>
</dbReference>
<keyword evidence="3" id="KW-0343">GTPase activation</keyword>
<dbReference type="OMA" id="FQNDASR"/>
<evidence type="ECO:0000256" key="1">
    <source>
        <dbReference type="ARBA" id="ARBA00004123"/>
    </source>
</evidence>
<evidence type="ECO:0000256" key="2">
    <source>
        <dbReference type="ARBA" id="ARBA00004236"/>
    </source>
</evidence>
<dbReference type="Proteomes" id="UP000026915">
    <property type="component" value="Chromosome 2"/>
</dbReference>
<gene>
    <name evidence="13" type="ORF">TCM_010950</name>
</gene>
<keyword evidence="10" id="KW-0539">Nucleus</keyword>
<evidence type="ECO:0000256" key="4">
    <source>
        <dbReference type="ARBA" id="ARBA00022475"/>
    </source>
</evidence>
<dbReference type="EMBL" id="CM001880">
    <property type="protein sequence ID" value="EOY01023.1"/>
    <property type="molecule type" value="Genomic_DNA"/>
</dbReference>
<dbReference type="GO" id="GO:0008289">
    <property type="term" value="F:lipid binding"/>
    <property type="evidence" value="ECO:0007669"/>
    <property type="project" value="UniProtKB-KW"/>
</dbReference>
<keyword evidence="5" id="KW-0938">Abscisic acid signaling pathway</keyword>
<dbReference type="InParanoid" id="A0A061E8P7"/>
<dbReference type="Pfam" id="PF00168">
    <property type="entry name" value="C2"/>
    <property type="match status" value="1"/>
</dbReference>
<evidence type="ECO:0000313" key="14">
    <source>
        <dbReference type="Proteomes" id="UP000026915"/>
    </source>
</evidence>
<keyword evidence="4" id="KW-1003">Cell membrane</keyword>
<evidence type="ECO:0000256" key="11">
    <source>
        <dbReference type="ARBA" id="ARBA00024037"/>
    </source>
</evidence>
<keyword evidence="7" id="KW-0106">Calcium</keyword>
<evidence type="ECO:0000256" key="5">
    <source>
        <dbReference type="ARBA" id="ARBA00022682"/>
    </source>
</evidence>
<dbReference type="InterPro" id="IPR044562">
    <property type="entry name" value="CAR1-11"/>
</dbReference>
<keyword evidence="9" id="KW-0472">Membrane</keyword>
<evidence type="ECO:0000259" key="12">
    <source>
        <dbReference type="PROSITE" id="PS50004"/>
    </source>
</evidence>
<dbReference type="PANTHER" id="PTHR45933">
    <property type="entry name" value="PROTEIN C2-DOMAIN ABA-RELATED 4"/>
    <property type="match status" value="1"/>
</dbReference>
<organism evidence="13 14">
    <name type="scientific">Theobroma cacao</name>
    <name type="common">Cacao</name>
    <name type="synonym">Cocoa</name>
    <dbReference type="NCBI Taxonomy" id="3641"/>
    <lineage>
        <taxon>Eukaryota</taxon>
        <taxon>Viridiplantae</taxon>
        <taxon>Streptophyta</taxon>
        <taxon>Embryophyta</taxon>
        <taxon>Tracheophyta</taxon>
        <taxon>Spermatophyta</taxon>
        <taxon>Magnoliopsida</taxon>
        <taxon>eudicotyledons</taxon>
        <taxon>Gunneridae</taxon>
        <taxon>Pentapetalae</taxon>
        <taxon>rosids</taxon>
        <taxon>malvids</taxon>
        <taxon>Malvales</taxon>
        <taxon>Malvaceae</taxon>
        <taxon>Byttnerioideae</taxon>
        <taxon>Theobroma</taxon>
    </lineage>
</organism>
<dbReference type="SMART" id="SM00239">
    <property type="entry name" value="C2"/>
    <property type="match status" value="1"/>
</dbReference>
<keyword evidence="8" id="KW-0446">Lipid-binding</keyword>
<dbReference type="GO" id="GO:0005886">
    <property type="term" value="C:plasma membrane"/>
    <property type="evidence" value="ECO:0007669"/>
    <property type="project" value="UniProtKB-SubCell"/>
</dbReference>
<dbReference type="HOGENOM" id="CLU_1035915_0_0_1"/>
<dbReference type="GO" id="GO:0009738">
    <property type="term" value="P:abscisic acid-activated signaling pathway"/>
    <property type="evidence" value="ECO:0007669"/>
    <property type="project" value="UniProtKB-KW"/>
</dbReference>
<reference evidence="13 14" key="1">
    <citation type="journal article" date="2013" name="Genome Biol.">
        <title>The genome sequence of the most widely cultivated cacao type and its use to identify candidate genes regulating pod color.</title>
        <authorList>
            <person name="Motamayor J.C."/>
            <person name="Mockaitis K."/>
            <person name="Schmutz J."/>
            <person name="Haiminen N."/>
            <person name="Iii D.L."/>
            <person name="Cornejo O."/>
            <person name="Findley S.D."/>
            <person name="Zheng P."/>
            <person name="Utro F."/>
            <person name="Royaert S."/>
            <person name="Saski C."/>
            <person name="Jenkins J."/>
            <person name="Podicheti R."/>
            <person name="Zhao M."/>
            <person name="Scheffler B.E."/>
            <person name="Stack J.C."/>
            <person name="Feltus F.A."/>
            <person name="Mustiga G.M."/>
            <person name="Amores F."/>
            <person name="Phillips W."/>
            <person name="Marelli J.P."/>
            <person name="May G.D."/>
            <person name="Shapiro H."/>
            <person name="Ma J."/>
            <person name="Bustamante C.D."/>
            <person name="Schnell R.J."/>
            <person name="Main D."/>
            <person name="Gilbert D."/>
            <person name="Parida L."/>
            <person name="Kuhn D.N."/>
        </authorList>
    </citation>
    <scope>NUCLEOTIDE SEQUENCE [LARGE SCALE GENOMIC DNA]</scope>
    <source>
        <strain evidence="14">cv. Matina 1-6</strain>
    </source>
</reference>
<comment type="similarity">
    <text evidence="11">Belongs to the plant CAR protein family.</text>
</comment>
<dbReference type="eggNOG" id="KOG1030">
    <property type="taxonomic scope" value="Eukaryota"/>
</dbReference>
<evidence type="ECO:0000313" key="13">
    <source>
        <dbReference type="EMBL" id="EOY01023.1"/>
    </source>
</evidence>
<dbReference type="GO" id="GO:0005634">
    <property type="term" value="C:nucleus"/>
    <property type="evidence" value="ECO:0007669"/>
    <property type="project" value="UniProtKB-SubCell"/>
</dbReference>
<dbReference type="PROSITE" id="PS50004">
    <property type="entry name" value="C2"/>
    <property type="match status" value="1"/>
</dbReference>
<evidence type="ECO:0000256" key="10">
    <source>
        <dbReference type="ARBA" id="ARBA00023242"/>
    </source>
</evidence>